<keyword evidence="3" id="KW-1185">Reference proteome</keyword>
<organism evidence="2 3">
    <name type="scientific">Symbiodinium pilosum</name>
    <name type="common">Dinoflagellate</name>
    <dbReference type="NCBI Taxonomy" id="2952"/>
    <lineage>
        <taxon>Eukaryota</taxon>
        <taxon>Sar</taxon>
        <taxon>Alveolata</taxon>
        <taxon>Dinophyceae</taxon>
        <taxon>Suessiales</taxon>
        <taxon>Symbiodiniaceae</taxon>
        <taxon>Symbiodinium</taxon>
    </lineage>
</organism>
<sequence>MAGEVQKEASAFPSLASLWPFASDASAGATGEAAAETAPESRNAAVKPAEESPAVPSQKLGNTLRPPSSSDDAEAAASLPLPTSRSLRESAMSSTPQGSPSSRQGPAGYRESSGEPGSPGARLSSA</sequence>
<dbReference type="AlphaFoldDB" id="A0A812W775"/>
<dbReference type="EMBL" id="CAJNIZ010043482">
    <property type="protein sequence ID" value="CAE7661287.1"/>
    <property type="molecule type" value="Genomic_DNA"/>
</dbReference>
<comment type="caution">
    <text evidence="2">The sequence shown here is derived from an EMBL/GenBank/DDBJ whole genome shotgun (WGS) entry which is preliminary data.</text>
</comment>
<gene>
    <name evidence="2" type="ORF">SPIL2461_LOCUS17947</name>
</gene>
<feature type="compositionally biased region" description="Low complexity" evidence="1">
    <location>
        <begin position="25"/>
        <end position="38"/>
    </location>
</feature>
<feature type="compositionally biased region" description="Polar residues" evidence="1">
    <location>
        <begin position="91"/>
        <end position="104"/>
    </location>
</feature>
<proteinExistence type="predicted"/>
<evidence type="ECO:0000256" key="1">
    <source>
        <dbReference type="SAM" id="MobiDB-lite"/>
    </source>
</evidence>
<evidence type="ECO:0000313" key="3">
    <source>
        <dbReference type="Proteomes" id="UP000649617"/>
    </source>
</evidence>
<evidence type="ECO:0000313" key="2">
    <source>
        <dbReference type="EMBL" id="CAE7661287.1"/>
    </source>
</evidence>
<dbReference type="Proteomes" id="UP000649617">
    <property type="component" value="Unassembled WGS sequence"/>
</dbReference>
<protein>
    <submittedName>
        <fullName evidence="2">Uncharacterized protein</fullName>
    </submittedName>
</protein>
<accession>A0A812W775</accession>
<feature type="compositionally biased region" description="Low complexity" evidence="1">
    <location>
        <begin position="66"/>
        <end position="82"/>
    </location>
</feature>
<reference evidence="2" key="1">
    <citation type="submission" date="2021-02" db="EMBL/GenBank/DDBJ databases">
        <authorList>
            <person name="Dougan E. K."/>
            <person name="Rhodes N."/>
            <person name="Thang M."/>
            <person name="Chan C."/>
        </authorList>
    </citation>
    <scope>NUCLEOTIDE SEQUENCE</scope>
</reference>
<name>A0A812W775_SYMPI</name>
<feature type="region of interest" description="Disordered" evidence="1">
    <location>
        <begin position="25"/>
        <end position="126"/>
    </location>
</feature>